<proteinExistence type="predicted"/>
<reference evidence="3" key="1">
    <citation type="submission" date="2015-09" db="EMBL/GenBank/DDBJ databases">
        <authorList>
            <person name="Rodrigo-Torres Lidia"/>
            <person name="Arahal R.David."/>
        </authorList>
    </citation>
    <scope>NUCLEOTIDE SEQUENCE [LARGE SCALE GENOMIC DNA]</scope>
    <source>
        <strain evidence="3">CECT 7735</strain>
    </source>
</reference>
<dbReference type="CDD" id="cd03441">
    <property type="entry name" value="R_hydratase_like"/>
    <property type="match status" value="1"/>
</dbReference>
<sequence length="160" mass="17341">MGIFDRNTAEHETAPINVTVERGAVAFFAETIGETNPIHFDADAARAAGHPDVVTPATYPVVIEMAAAKIGKRNGVPDTQDVIKVDNRYVLHGSESYTYHGPIYAGDTVEVISRVKSFADAKGGALEIANLELEIRHPERGVLAVAERTLIHRLPKEKQG</sequence>
<dbReference type="EMBL" id="CYTW01000001">
    <property type="protein sequence ID" value="CUJ84682.1"/>
    <property type="molecule type" value="Genomic_DNA"/>
</dbReference>
<dbReference type="RefSeq" id="WP_058309649.1">
    <property type="nucleotide sequence ID" value="NZ_CYTW01000001.1"/>
</dbReference>
<accession>A0A0N7M880</accession>
<protein>
    <submittedName>
        <fullName evidence="2">MaoC like domain protein</fullName>
    </submittedName>
</protein>
<dbReference type="GeneID" id="83879488"/>
<dbReference type="Gene3D" id="3.10.129.10">
    <property type="entry name" value="Hotdog Thioesterase"/>
    <property type="match status" value="1"/>
</dbReference>
<gene>
    <name evidence="2" type="ORF">PH7735_00402</name>
</gene>
<dbReference type="STRING" id="1715693.PH7735_00402"/>
<evidence type="ECO:0000313" key="3">
    <source>
        <dbReference type="Proteomes" id="UP000051870"/>
    </source>
</evidence>
<dbReference type="Proteomes" id="UP000051870">
    <property type="component" value="Unassembled WGS sequence"/>
</dbReference>
<organism evidence="2 3">
    <name type="scientific">Shimia thalassica</name>
    <dbReference type="NCBI Taxonomy" id="1715693"/>
    <lineage>
        <taxon>Bacteria</taxon>
        <taxon>Pseudomonadati</taxon>
        <taxon>Pseudomonadota</taxon>
        <taxon>Alphaproteobacteria</taxon>
        <taxon>Rhodobacterales</taxon>
        <taxon>Roseobacteraceae</taxon>
    </lineage>
</organism>
<dbReference type="InterPro" id="IPR029069">
    <property type="entry name" value="HotDog_dom_sf"/>
</dbReference>
<feature type="domain" description="FAS1-like dehydratase" evidence="1">
    <location>
        <begin position="11"/>
        <end position="135"/>
    </location>
</feature>
<dbReference type="Pfam" id="PF13452">
    <property type="entry name" value="FAS1_DH_region"/>
    <property type="match status" value="1"/>
</dbReference>
<dbReference type="SUPFAM" id="SSF54637">
    <property type="entry name" value="Thioesterase/thiol ester dehydrase-isomerase"/>
    <property type="match status" value="1"/>
</dbReference>
<evidence type="ECO:0000313" key="2">
    <source>
        <dbReference type="EMBL" id="CUJ84682.1"/>
    </source>
</evidence>
<keyword evidence="3" id="KW-1185">Reference proteome</keyword>
<dbReference type="InterPro" id="IPR039569">
    <property type="entry name" value="FAS1-like_DH_region"/>
</dbReference>
<name>A0A0N7M880_9RHOB</name>
<dbReference type="InterPro" id="IPR016709">
    <property type="entry name" value="HadA-like"/>
</dbReference>
<evidence type="ECO:0000259" key="1">
    <source>
        <dbReference type="Pfam" id="PF13452"/>
    </source>
</evidence>
<dbReference type="AlphaFoldDB" id="A0A0N7M880"/>
<dbReference type="PIRSF" id="PIRSF018072">
    <property type="entry name" value="UCP018072"/>
    <property type="match status" value="1"/>
</dbReference>